<dbReference type="Proteomes" id="UP000708208">
    <property type="component" value="Unassembled WGS sequence"/>
</dbReference>
<proteinExistence type="predicted"/>
<keyword evidence="2" id="KW-1185">Reference proteome</keyword>
<name>A0A8J2LR73_9HEXA</name>
<comment type="caution">
    <text evidence="1">The sequence shown here is derived from an EMBL/GenBank/DDBJ whole genome shotgun (WGS) entry which is preliminary data.</text>
</comment>
<accession>A0A8J2LR73</accession>
<gene>
    <name evidence="1" type="ORF">AFUS01_LOCUS37687</name>
</gene>
<reference evidence="1" key="1">
    <citation type="submission" date="2021-06" db="EMBL/GenBank/DDBJ databases">
        <authorList>
            <person name="Hodson N. C."/>
            <person name="Mongue J. A."/>
            <person name="Jaron S. K."/>
        </authorList>
    </citation>
    <scope>NUCLEOTIDE SEQUENCE</scope>
</reference>
<protein>
    <submittedName>
        <fullName evidence="1">Uncharacterized protein</fullName>
    </submittedName>
</protein>
<organism evidence="1 2">
    <name type="scientific">Allacma fusca</name>
    <dbReference type="NCBI Taxonomy" id="39272"/>
    <lineage>
        <taxon>Eukaryota</taxon>
        <taxon>Metazoa</taxon>
        <taxon>Ecdysozoa</taxon>
        <taxon>Arthropoda</taxon>
        <taxon>Hexapoda</taxon>
        <taxon>Collembola</taxon>
        <taxon>Symphypleona</taxon>
        <taxon>Sminthuridae</taxon>
        <taxon>Allacma</taxon>
    </lineage>
</organism>
<feature type="non-terminal residue" evidence="1">
    <location>
        <position position="1"/>
    </location>
</feature>
<sequence length="21" mass="2505">SSTFVQLSYYSFRFAIKFLTV</sequence>
<evidence type="ECO:0000313" key="2">
    <source>
        <dbReference type="Proteomes" id="UP000708208"/>
    </source>
</evidence>
<dbReference type="EMBL" id="CAJVCH010544590">
    <property type="protein sequence ID" value="CAG7827719.1"/>
    <property type="molecule type" value="Genomic_DNA"/>
</dbReference>
<dbReference type="AlphaFoldDB" id="A0A8J2LR73"/>
<evidence type="ECO:0000313" key="1">
    <source>
        <dbReference type="EMBL" id="CAG7827719.1"/>
    </source>
</evidence>